<evidence type="ECO:0000256" key="5">
    <source>
        <dbReference type="ARBA" id="ARBA00023239"/>
    </source>
</evidence>
<reference evidence="9 10" key="1">
    <citation type="journal article" date="2013" name="PLoS ONE">
        <title>Genomic and secretomic analyses reveal unique features of the lignocellulolytic enzyme system of Penicillium decumbens.</title>
        <authorList>
            <person name="Liu G."/>
            <person name="Zhang L."/>
            <person name="Wei X."/>
            <person name="Zou G."/>
            <person name="Qin Y."/>
            <person name="Ma L."/>
            <person name="Li J."/>
            <person name="Zheng H."/>
            <person name="Wang S."/>
            <person name="Wang C."/>
            <person name="Xun L."/>
            <person name="Zhao G.-P."/>
            <person name="Zhou Z."/>
            <person name="Qu Y."/>
        </authorList>
    </citation>
    <scope>NUCLEOTIDE SEQUENCE [LARGE SCALE GENOMIC DNA]</scope>
    <source>
        <strain evidence="10">114-2 / CGMCC 5302</strain>
    </source>
</reference>
<keyword evidence="4" id="KW-0479">Metal-binding</keyword>
<gene>
    <name evidence="9" type="ORF">PDE_04619</name>
</gene>
<dbReference type="Proteomes" id="UP000019376">
    <property type="component" value="Unassembled WGS sequence"/>
</dbReference>
<comment type="similarity">
    <text evidence="2">Belongs to the HMG-CoA lyase family.</text>
</comment>
<dbReference type="HOGENOM" id="CLU_022138_3_0_1"/>
<dbReference type="STRING" id="933388.S7ZHB7"/>
<accession>S7ZHB7</accession>
<evidence type="ECO:0000259" key="8">
    <source>
        <dbReference type="PROSITE" id="PS50991"/>
    </source>
</evidence>
<dbReference type="OrthoDB" id="10253869at2759"/>
<dbReference type="EMBL" id="KB644412">
    <property type="protein sequence ID" value="EPS29669.1"/>
    <property type="molecule type" value="Genomic_DNA"/>
</dbReference>
<evidence type="ECO:0000313" key="10">
    <source>
        <dbReference type="Proteomes" id="UP000019376"/>
    </source>
</evidence>
<dbReference type="EC" id="4.1.3.4" evidence="3"/>
<comment type="pathway">
    <text evidence="1">Metabolic intermediate metabolism; (S)-3-hydroxy-3-methylglutaryl-CoA degradation; acetoacetate from (S)-3-hydroxy-3-methylglutaryl-CoA: step 1/1.</text>
</comment>
<dbReference type="Gene3D" id="3.20.20.70">
    <property type="entry name" value="Aldolase class I"/>
    <property type="match status" value="1"/>
</dbReference>
<dbReference type="CDD" id="cd07938">
    <property type="entry name" value="DRE_TIM_HMGL"/>
    <property type="match status" value="1"/>
</dbReference>
<dbReference type="PANTHER" id="PTHR42738">
    <property type="entry name" value="HYDROXYMETHYLGLUTARYL-COA LYASE"/>
    <property type="match status" value="1"/>
</dbReference>
<dbReference type="PhylomeDB" id="S7ZHB7"/>
<evidence type="ECO:0000256" key="6">
    <source>
        <dbReference type="ARBA" id="ARBA00049877"/>
    </source>
</evidence>
<dbReference type="GO" id="GO:0004419">
    <property type="term" value="F:hydroxymethylglutaryl-CoA lyase activity"/>
    <property type="evidence" value="ECO:0007669"/>
    <property type="project" value="UniProtKB-EC"/>
</dbReference>
<dbReference type="InterPro" id="IPR000891">
    <property type="entry name" value="PYR_CT"/>
</dbReference>
<keyword evidence="5" id="KW-0456">Lyase</keyword>
<dbReference type="PROSITE" id="PS01062">
    <property type="entry name" value="HMG_COA_LYASE"/>
    <property type="match status" value="1"/>
</dbReference>
<evidence type="ECO:0000256" key="3">
    <source>
        <dbReference type="ARBA" id="ARBA00012910"/>
    </source>
</evidence>
<dbReference type="PANTHER" id="PTHR42738:SF17">
    <property type="entry name" value="HYDROXYMETHYLGLUTARYL-COA LYASE"/>
    <property type="match status" value="1"/>
</dbReference>
<dbReference type="NCBIfam" id="NF004283">
    <property type="entry name" value="PRK05692.1"/>
    <property type="match status" value="1"/>
</dbReference>
<feature type="domain" description="Pyruvate carboxyltransferase" evidence="8">
    <location>
        <begin position="13"/>
        <end position="306"/>
    </location>
</feature>
<dbReference type="GO" id="GO:0046951">
    <property type="term" value="P:ketone body biosynthetic process"/>
    <property type="evidence" value="ECO:0007669"/>
    <property type="project" value="TreeGrafter"/>
</dbReference>
<dbReference type="UniPathway" id="UPA00896">
    <property type="reaction ID" value="UER00863"/>
</dbReference>
<protein>
    <recommendedName>
        <fullName evidence="3">hydroxymethylglutaryl-CoA lyase</fullName>
        <ecNumber evidence="3">4.1.3.4</ecNumber>
    </recommendedName>
</protein>
<dbReference type="InterPro" id="IPR013785">
    <property type="entry name" value="Aldolase_TIM"/>
</dbReference>
<evidence type="ECO:0000256" key="4">
    <source>
        <dbReference type="ARBA" id="ARBA00022723"/>
    </source>
</evidence>
<dbReference type="Pfam" id="PF00682">
    <property type="entry name" value="HMGL-like"/>
    <property type="match status" value="1"/>
</dbReference>
<feature type="region of interest" description="Disordered" evidence="7">
    <location>
        <begin position="331"/>
        <end position="373"/>
    </location>
</feature>
<feature type="compositionally biased region" description="Basic and acidic residues" evidence="7">
    <location>
        <begin position="343"/>
        <end position="367"/>
    </location>
</feature>
<dbReference type="AlphaFoldDB" id="S7ZHB7"/>
<proteinExistence type="inferred from homology"/>
<dbReference type="FunFam" id="3.20.20.70:FF:000201">
    <property type="entry name" value="Hydroxymethylglutaryl-CoA lyase"/>
    <property type="match status" value="1"/>
</dbReference>
<evidence type="ECO:0000313" key="9">
    <source>
        <dbReference type="EMBL" id="EPS29669.1"/>
    </source>
</evidence>
<dbReference type="GO" id="GO:0046872">
    <property type="term" value="F:metal ion binding"/>
    <property type="evidence" value="ECO:0007669"/>
    <property type="project" value="UniProtKB-KW"/>
</dbReference>
<evidence type="ECO:0000256" key="1">
    <source>
        <dbReference type="ARBA" id="ARBA00005143"/>
    </source>
</evidence>
<dbReference type="GO" id="GO:0006552">
    <property type="term" value="P:L-leucine catabolic process"/>
    <property type="evidence" value="ECO:0007669"/>
    <property type="project" value="TreeGrafter"/>
</dbReference>
<dbReference type="eggNOG" id="KOG2368">
    <property type="taxonomic scope" value="Eukaryota"/>
</dbReference>
<comment type="catalytic activity">
    <reaction evidence="6">
        <text>(3S)-3-hydroxy-3-methylglutaryl-CoA = acetoacetate + acetyl-CoA</text>
        <dbReference type="Rhea" id="RHEA:24404"/>
        <dbReference type="ChEBI" id="CHEBI:13705"/>
        <dbReference type="ChEBI" id="CHEBI:43074"/>
        <dbReference type="ChEBI" id="CHEBI:57288"/>
        <dbReference type="EC" id="4.1.3.4"/>
    </reaction>
</comment>
<dbReference type="InterPro" id="IPR000138">
    <property type="entry name" value="HMG_CoA_lyase_AS"/>
</dbReference>
<evidence type="ECO:0000256" key="7">
    <source>
        <dbReference type="SAM" id="MobiDB-lite"/>
    </source>
</evidence>
<organism evidence="9 10">
    <name type="scientific">Penicillium oxalicum (strain 114-2 / CGMCC 5302)</name>
    <name type="common">Penicillium decumbens</name>
    <dbReference type="NCBI Taxonomy" id="933388"/>
    <lineage>
        <taxon>Eukaryota</taxon>
        <taxon>Fungi</taxon>
        <taxon>Dikarya</taxon>
        <taxon>Ascomycota</taxon>
        <taxon>Pezizomycotina</taxon>
        <taxon>Eurotiomycetes</taxon>
        <taxon>Eurotiomycetidae</taxon>
        <taxon>Eurotiales</taxon>
        <taxon>Aspergillaceae</taxon>
        <taxon>Penicillium</taxon>
    </lineage>
</organism>
<dbReference type="InterPro" id="IPR043594">
    <property type="entry name" value="HMGL"/>
</dbReference>
<evidence type="ECO:0000256" key="2">
    <source>
        <dbReference type="ARBA" id="ARBA00009405"/>
    </source>
</evidence>
<keyword evidence="10" id="KW-1185">Reference proteome</keyword>
<sequence>MTVRTASASPSPVQIVEVGPRDGLQNVPDTVSTSTKCELIQRLRRAGLTAIELTSVVSPRAVPQLADCRDLLGDSYVKELLRQAQSRAQRGHTEDHRPAAAAATSIRCPVLVPNVKGLEIALDQGVKEVAVFISATEGFSRANINCSVDQGIARAREVTRLAIKAGVAVRGYVSCIFEDPYDGPTPHTAVLRCVQSLLDAGCHEISLGDTLGVGSPANVHSLLDYLTRHDIPIDRLAGHFHDTYGQAVANVWEAYRHGVRVFDSSVAGLGGCPYAPGSKGNVATEDVVYMFHNAGIGTGVDLVQLAETGEWISRELDQMNASRVGKALLSRERIRERRQRQQQQEKERKKEEGEKEGEKKKEEKETHSSTGGH</sequence>
<dbReference type="PROSITE" id="PS50991">
    <property type="entry name" value="PYR_CT"/>
    <property type="match status" value="1"/>
</dbReference>
<name>S7ZHB7_PENO1</name>
<dbReference type="SUPFAM" id="SSF51569">
    <property type="entry name" value="Aldolase"/>
    <property type="match status" value="1"/>
</dbReference>